<evidence type="ECO:0000313" key="3">
    <source>
        <dbReference type="Proteomes" id="UP001311232"/>
    </source>
</evidence>
<organism evidence="2 3">
    <name type="scientific">Crenichthys baileyi</name>
    <name type="common">White River springfish</name>
    <dbReference type="NCBI Taxonomy" id="28760"/>
    <lineage>
        <taxon>Eukaryota</taxon>
        <taxon>Metazoa</taxon>
        <taxon>Chordata</taxon>
        <taxon>Craniata</taxon>
        <taxon>Vertebrata</taxon>
        <taxon>Euteleostomi</taxon>
        <taxon>Actinopterygii</taxon>
        <taxon>Neopterygii</taxon>
        <taxon>Teleostei</taxon>
        <taxon>Neoteleostei</taxon>
        <taxon>Acanthomorphata</taxon>
        <taxon>Ovalentaria</taxon>
        <taxon>Atherinomorphae</taxon>
        <taxon>Cyprinodontiformes</taxon>
        <taxon>Goodeidae</taxon>
        <taxon>Crenichthys</taxon>
    </lineage>
</organism>
<dbReference type="AlphaFoldDB" id="A0AAV9SH35"/>
<feature type="region of interest" description="Disordered" evidence="1">
    <location>
        <begin position="1"/>
        <end position="161"/>
    </location>
</feature>
<feature type="compositionally biased region" description="Polar residues" evidence="1">
    <location>
        <begin position="78"/>
        <end position="106"/>
    </location>
</feature>
<dbReference type="EMBL" id="JAHHUM010000340">
    <property type="protein sequence ID" value="KAK5620723.1"/>
    <property type="molecule type" value="Genomic_DNA"/>
</dbReference>
<sequence>MAGGPETGTEFRRATRRRARNRDRVQAGDQEVVPSRDRVKAGDQEVVPNRDRVRACDQEVVPSRHRVQAGEGEGLANPQRQKQSLANPQRQKQSLANPQRQKQSLANPHLWVQKPEREQTVPLSPQDRRWLEFREHPPEKTRRFSGPGSGGSPPSGAPPKALQQAVDLTWDCSAAALWRPGPGDCSAAAAAPWSPGVDCSGESTAPGVLACDCSAAEKNSSSLESWGELLWQQQQLPGVLAWTAPGSSSSSLESSAWTSLQQQQLPGVLAWTALQQAAPWSPGVGCSGSSQQPPLSPGWKVVLGSKQNCLTAAL</sequence>
<evidence type="ECO:0000256" key="1">
    <source>
        <dbReference type="SAM" id="MobiDB-lite"/>
    </source>
</evidence>
<proteinExistence type="predicted"/>
<name>A0AAV9SH35_9TELE</name>
<gene>
    <name evidence="2" type="ORF">CRENBAI_019780</name>
</gene>
<protein>
    <submittedName>
        <fullName evidence="2">Uncharacterized protein</fullName>
    </submittedName>
</protein>
<comment type="caution">
    <text evidence="2">The sequence shown here is derived from an EMBL/GenBank/DDBJ whole genome shotgun (WGS) entry which is preliminary data.</text>
</comment>
<feature type="compositionally biased region" description="Basic and acidic residues" evidence="1">
    <location>
        <begin position="34"/>
        <end position="57"/>
    </location>
</feature>
<evidence type="ECO:0000313" key="2">
    <source>
        <dbReference type="EMBL" id="KAK5620723.1"/>
    </source>
</evidence>
<keyword evidence="3" id="KW-1185">Reference proteome</keyword>
<feature type="compositionally biased region" description="Basic and acidic residues" evidence="1">
    <location>
        <begin position="126"/>
        <end position="142"/>
    </location>
</feature>
<accession>A0AAV9SH35</accession>
<dbReference type="Proteomes" id="UP001311232">
    <property type="component" value="Unassembled WGS sequence"/>
</dbReference>
<reference evidence="2 3" key="1">
    <citation type="submission" date="2021-06" db="EMBL/GenBank/DDBJ databases">
        <authorList>
            <person name="Palmer J.M."/>
        </authorList>
    </citation>
    <scope>NUCLEOTIDE SEQUENCE [LARGE SCALE GENOMIC DNA]</scope>
    <source>
        <strain evidence="2 3">MEX-2019</strain>
        <tissue evidence="2">Muscle</tissue>
    </source>
</reference>